<feature type="chain" id="PRO_5034593866" description="Glucanase" evidence="12">
    <location>
        <begin position="20"/>
        <end position="472"/>
    </location>
</feature>
<organism evidence="15 16">
    <name type="scientific">Cadophora malorum</name>
    <dbReference type="NCBI Taxonomy" id="108018"/>
    <lineage>
        <taxon>Eukaryota</taxon>
        <taxon>Fungi</taxon>
        <taxon>Dikarya</taxon>
        <taxon>Ascomycota</taxon>
        <taxon>Pezizomycotina</taxon>
        <taxon>Leotiomycetes</taxon>
        <taxon>Helotiales</taxon>
        <taxon>Ploettnerulaceae</taxon>
        <taxon>Cadophora</taxon>
    </lineage>
</organism>
<evidence type="ECO:0000313" key="16">
    <source>
        <dbReference type="Proteomes" id="UP000664132"/>
    </source>
</evidence>
<proteinExistence type="inferred from homology"/>
<dbReference type="Proteomes" id="UP000664132">
    <property type="component" value="Unassembled WGS sequence"/>
</dbReference>
<feature type="region of interest" description="Disordered" evidence="13">
    <location>
        <begin position="61"/>
        <end position="105"/>
    </location>
</feature>
<evidence type="ECO:0000256" key="1">
    <source>
        <dbReference type="ARBA" id="ARBA00022729"/>
    </source>
</evidence>
<feature type="active site" evidence="10">
    <location>
        <position position="202"/>
    </location>
</feature>
<dbReference type="PANTHER" id="PTHR34876">
    <property type="match status" value="1"/>
</dbReference>
<comment type="caution">
    <text evidence="15">The sequence shown here is derived from an EMBL/GenBank/DDBJ whole genome shotgun (WGS) entry which is preliminary data.</text>
</comment>
<dbReference type="EC" id="3.2.1.-" evidence="12"/>
<dbReference type="SUPFAM" id="SSF57180">
    <property type="entry name" value="Cellulose-binding domain"/>
    <property type="match status" value="1"/>
</dbReference>
<dbReference type="Pfam" id="PF01341">
    <property type="entry name" value="Glyco_hydro_6"/>
    <property type="match status" value="1"/>
</dbReference>
<sequence length="472" mass="48673">MTIKNALFAAAALVSAVSAQSGAYGQCGGQDWKGATTCISGYYCSVNNQWYSQCLPGSPPAGTTSTAAPTSTAATSRPTTSVGGTTTSKPATTSGTGGTPTTSVAPGGTTAAAAGNPFSGVALYANPYYASEISAYAIPSLTGAMATKAAAVAKVPTFVWLDTMSKVPLMSTFLANIRALNTAGASPKVAGTFVVYDLPDRDCAALASNGEYSIANGGVANYKKYIDAIKALLVTYSDVKVILVIEPDSLANLVTNLNVAKCANAAAAYKECTTYAIQQLNLPNVAMYLDAGHAGWLGWPANIGPAATMFGDLYKAAGSPSQVRGLATNVANYNAWSIATCPSYTQGQADCDELRYVTKFAPLLTAAGFPAHFITDTGRNGKQPTGQQAWGDWCNIKGTGFGIRPTTDTGTAVQDAFVWIKPGGECDGTSNTTAVRYDATCGRAAALQPAPEAGTWFEAYFEQLLTNANPAF</sequence>
<dbReference type="InterPro" id="IPR036434">
    <property type="entry name" value="Beta_cellobiohydrolase_sf"/>
</dbReference>
<keyword evidence="7 12" id="KW-0624">Polysaccharide degradation</keyword>
<gene>
    <name evidence="15" type="ORF">IFR04_000396</name>
</gene>
<dbReference type="GO" id="GO:0030248">
    <property type="term" value="F:cellulose binding"/>
    <property type="evidence" value="ECO:0007669"/>
    <property type="project" value="InterPro"/>
</dbReference>
<feature type="binding site" evidence="9">
    <location>
        <position position="332"/>
    </location>
    <ligand>
        <name>substrate</name>
    </ligand>
</feature>
<keyword evidence="4" id="KW-1015">Disulfide bond</keyword>
<feature type="binding site" evidence="9">
    <location>
        <position position="296"/>
    </location>
    <ligand>
        <name>substrate</name>
    </ligand>
</feature>
<dbReference type="Gene3D" id="3.20.20.40">
    <property type="entry name" value="1, 4-beta cellobiohydrolase"/>
    <property type="match status" value="1"/>
</dbReference>
<name>A0A8H7WKN5_9HELO</name>
<dbReference type="EMBL" id="JAFJYH010000002">
    <property type="protein sequence ID" value="KAG4426514.1"/>
    <property type="molecule type" value="Genomic_DNA"/>
</dbReference>
<keyword evidence="2 12" id="KW-0378">Hydrolase</keyword>
<feature type="active site" description="Proton acceptor" evidence="8">
    <location>
        <position position="427"/>
    </location>
</feature>
<feature type="binding site" evidence="9">
    <location>
        <position position="293"/>
    </location>
    <ligand>
        <name>substrate</name>
    </ligand>
</feature>
<feature type="binding site" evidence="9">
    <location>
        <position position="421"/>
    </location>
    <ligand>
        <name>substrate</name>
    </ligand>
</feature>
<evidence type="ECO:0000256" key="7">
    <source>
        <dbReference type="ARBA" id="ARBA00023326"/>
    </source>
</evidence>
<evidence type="ECO:0000256" key="2">
    <source>
        <dbReference type="ARBA" id="ARBA00022801"/>
    </source>
</evidence>
<comment type="similarity">
    <text evidence="12">Belongs to the glycosyl hydrolase family 6.</text>
</comment>
<feature type="signal peptide" evidence="12">
    <location>
        <begin position="1"/>
        <end position="19"/>
    </location>
</feature>
<reference evidence="15" key="1">
    <citation type="submission" date="2021-02" db="EMBL/GenBank/DDBJ databases">
        <title>Genome sequence Cadophora malorum strain M34.</title>
        <authorList>
            <person name="Stefanovic E."/>
            <person name="Vu D."/>
            <person name="Scully C."/>
            <person name="Dijksterhuis J."/>
            <person name="Roader J."/>
            <person name="Houbraken J."/>
        </authorList>
    </citation>
    <scope>NUCLEOTIDE SEQUENCE</scope>
    <source>
        <strain evidence="15">M34</strain>
    </source>
</reference>
<dbReference type="PIRSF" id="PIRSF001100">
    <property type="entry name" value="Beta_cellobiohydrolase"/>
    <property type="match status" value="1"/>
</dbReference>
<keyword evidence="1 12" id="KW-0732">Signal</keyword>
<dbReference type="InterPro" id="IPR016288">
    <property type="entry name" value="Beta_cellobiohydrolase"/>
</dbReference>
<evidence type="ECO:0000256" key="3">
    <source>
        <dbReference type="ARBA" id="ARBA00023001"/>
    </source>
</evidence>
<dbReference type="AlphaFoldDB" id="A0A8H7WKN5"/>
<dbReference type="InterPro" id="IPR001524">
    <property type="entry name" value="Glyco_hydro_6_CS"/>
</dbReference>
<dbReference type="InterPro" id="IPR035971">
    <property type="entry name" value="CBD_sf"/>
</dbReference>
<dbReference type="PROSITE" id="PS00656">
    <property type="entry name" value="GLYCOSYL_HYDROL_F6_2"/>
    <property type="match status" value="1"/>
</dbReference>
<keyword evidence="3 12" id="KW-0136">Cellulose degradation</keyword>
<feature type="binding site" evidence="9">
    <location>
        <position position="425"/>
    </location>
    <ligand>
        <name>substrate</name>
    </ligand>
</feature>
<dbReference type="GO" id="GO:0004553">
    <property type="term" value="F:hydrolase activity, hydrolyzing O-glycosyl compounds"/>
    <property type="evidence" value="ECO:0007669"/>
    <property type="project" value="InterPro"/>
</dbReference>
<protein>
    <recommendedName>
        <fullName evidence="12">Glucanase</fullName>
        <ecNumber evidence="12">3.2.1.-</ecNumber>
    </recommendedName>
</protein>
<dbReference type="GO" id="GO:0005576">
    <property type="term" value="C:extracellular region"/>
    <property type="evidence" value="ECO:0007669"/>
    <property type="project" value="InterPro"/>
</dbReference>
<evidence type="ECO:0000313" key="15">
    <source>
        <dbReference type="EMBL" id="KAG4426514.1"/>
    </source>
</evidence>
<keyword evidence="16" id="KW-1185">Reference proteome</keyword>
<dbReference type="PROSITE" id="PS00655">
    <property type="entry name" value="GLYCOSYL_HYDROL_F6_1"/>
    <property type="match status" value="1"/>
</dbReference>
<feature type="active site" description="Proton donor" evidence="8 11">
    <location>
        <position position="248"/>
    </location>
</feature>
<keyword evidence="6 12" id="KW-0326">Glycosidase</keyword>
<feature type="domain" description="CBM1" evidence="14">
    <location>
        <begin position="19"/>
        <end position="55"/>
    </location>
</feature>
<evidence type="ECO:0000256" key="6">
    <source>
        <dbReference type="ARBA" id="ARBA00023295"/>
    </source>
</evidence>
<accession>A0A8H7WKN5</accession>
<keyword evidence="5 12" id="KW-0119">Carbohydrate metabolism</keyword>
<dbReference type="InterPro" id="IPR000254">
    <property type="entry name" value="CBD"/>
</dbReference>
<feature type="binding site" evidence="9">
    <location>
        <position position="162"/>
    </location>
    <ligand>
        <name>substrate</name>
    </ligand>
</feature>
<evidence type="ECO:0000256" key="13">
    <source>
        <dbReference type="SAM" id="MobiDB-lite"/>
    </source>
</evidence>
<evidence type="ECO:0000256" key="10">
    <source>
        <dbReference type="PROSITE-ProRule" id="PRU10056"/>
    </source>
</evidence>
<dbReference type="Pfam" id="PF00734">
    <property type="entry name" value="CBM_1"/>
    <property type="match status" value="1"/>
</dbReference>
<evidence type="ECO:0000256" key="12">
    <source>
        <dbReference type="RuleBase" id="RU361186"/>
    </source>
</evidence>
<evidence type="ECO:0000256" key="5">
    <source>
        <dbReference type="ARBA" id="ARBA00023277"/>
    </source>
</evidence>
<dbReference type="FunFam" id="3.20.20.40:FF:000001">
    <property type="entry name" value="Glucanase"/>
    <property type="match status" value="1"/>
</dbReference>
<evidence type="ECO:0000256" key="8">
    <source>
        <dbReference type="PIRSR" id="PIRSR001100-1"/>
    </source>
</evidence>
<dbReference type="OrthoDB" id="64893at2759"/>
<dbReference type="SUPFAM" id="SSF51989">
    <property type="entry name" value="Glycosyl hydrolases family 6, cellulases"/>
    <property type="match status" value="1"/>
</dbReference>
<feature type="binding site" evidence="9">
    <location>
        <position position="160"/>
    </location>
    <ligand>
        <name>substrate</name>
    </ligand>
</feature>
<evidence type="ECO:0000256" key="9">
    <source>
        <dbReference type="PIRSR" id="PIRSR001100-2"/>
    </source>
</evidence>
<evidence type="ECO:0000259" key="14">
    <source>
        <dbReference type="PROSITE" id="PS51164"/>
    </source>
</evidence>
<feature type="binding site" evidence="9">
    <location>
        <position position="393"/>
    </location>
    <ligand>
        <name>substrate</name>
    </ligand>
</feature>
<dbReference type="PROSITE" id="PS00562">
    <property type="entry name" value="CBM1_1"/>
    <property type="match status" value="1"/>
</dbReference>
<dbReference type="PRINTS" id="PR00733">
    <property type="entry name" value="GLHYDRLASE6"/>
</dbReference>
<dbReference type="SMART" id="SM00236">
    <property type="entry name" value="fCBD"/>
    <property type="match status" value="1"/>
</dbReference>
<dbReference type="PANTHER" id="PTHR34876:SF4">
    <property type="entry name" value="1,4-BETA-D-GLUCAN CELLOBIOHYDROLASE C-RELATED"/>
    <property type="match status" value="1"/>
</dbReference>
<dbReference type="PROSITE" id="PS51164">
    <property type="entry name" value="CBM1_2"/>
    <property type="match status" value="1"/>
</dbReference>
<dbReference type="GO" id="GO:0030245">
    <property type="term" value="P:cellulose catabolic process"/>
    <property type="evidence" value="ECO:0007669"/>
    <property type="project" value="UniProtKB-KW"/>
</dbReference>
<evidence type="ECO:0000256" key="11">
    <source>
        <dbReference type="PROSITE-ProRule" id="PRU10057"/>
    </source>
</evidence>
<evidence type="ECO:0000256" key="4">
    <source>
        <dbReference type="ARBA" id="ARBA00023157"/>
    </source>
</evidence>